<keyword evidence="4 12" id="KW-0894">Sodium channel</keyword>
<organism evidence="14 15">
    <name type="scientific">Eufriesea mexicana</name>
    <dbReference type="NCBI Taxonomy" id="516756"/>
    <lineage>
        <taxon>Eukaryota</taxon>
        <taxon>Metazoa</taxon>
        <taxon>Ecdysozoa</taxon>
        <taxon>Arthropoda</taxon>
        <taxon>Hexapoda</taxon>
        <taxon>Insecta</taxon>
        <taxon>Pterygota</taxon>
        <taxon>Neoptera</taxon>
        <taxon>Endopterygota</taxon>
        <taxon>Hymenoptera</taxon>
        <taxon>Apocrita</taxon>
        <taxon>Aculeata</taxon>
        <taxon>Apoidea</taxon>
        <taxon>Anthophila</taxon>
        <taxon>Apidae</taxon>
        <taxon>Eufriesea</taxon>
    </lineage>
</organism>
<feature type="transmembrane region" description="Helical" evidence="13">
    <location>
        <begin position="247"/>
        <end position="274"/>
    </location>
</feature>
<dbReference type="PANTHER" id="PTHR11690:SF237">
    <property type="entry name" value="PICKPOCKET 16-RELATED"/>
    <property type="match status" value="1"/>
</dbReference>
<dbReference type="PRINTS" id="PR01078">
    <property type="entry name" value="AMINACHANNEL"/>
</dbReference>
<evidence type="ECO:0000256" key="2">
    <source>
        <dbReference type="ARBA" id="ARBA00007193"/>
    </source>
</evidence>
<keyword evidence="6 13" id="KW-1133">Transmembrane helix</keyword>
<dbReference type="Gene3D" id="1.10.287.820">
    <property type="entry name" value="Acid-sensing ion channel domain"/>
    <property type="match status" value="1"/>
</dbReference>
<evidence type="ECO:0000256" key="9">
    <source>
        <dbReference type="ARBA" id="ARBA00023136"/>
    </source>
</evidence>
<evidence type="ECO:0000256" key="12">
    <source>
        <dbReference type="RuleBase" id="RU000679"/>
    </source>
</evidence>
<keyword evidence="10 12" id="KW-0739">Sodium transport</keyword>
<evidence type="ECO:0000256" key="7">
    <source>
        <dbReference type="ARBA" id="ARBA00023053"/>
    </source>
</evidence>
<proteinExistence type="inferred from homology"/>
<evidence type="ECO:0000256" key="3">
    <source>
        <dbReference type="ARBA" id="ARBA00022448"/>
    </source>
</evidence>
<keyword evidence="5 12" id="KW-0812">Transmembrane</keyword>
<evidence type="ECO:0000256" key="1">
    <source>
        <dbReference type="ARBA" id="ARBA00004141"/>
    </source>
</evidence>
<dbReference type="OrthoDB" id="6021021at2759"/>
<keyword evidence="3 12" id="KW-0813">Transport</keyword>
<evidence type="ECO:0000256" key="6">
    <source>
        <dbReference type="ARBA" id="ARBA00022989"/>
    </source>
</evidence>
<keyword evidence="15" id="KW-1185">Reference proteome</keyword>
<evidence type="ECO:0000256" key="11">
    <source>
        <dbReference type="ARBA" id="ARBA00023303"/>
    </source>
</evidence>
<keyword evidence="11 12" id="KW-0407">Ion channel</keyword>
<comment type="subcellular location">
    <subcellularLocation>
        <location evidence="1">Membrane</location>
        <topology evidence="1">Multi-pass membrane protein</topology>
    </subcellularLocation>
</comment>
<comment type="similarity">
    <text evidence="2 12">Belongs to the amiloride-sensitive sodium channel (TC 1.A.6) family.</text>
</comment>
<accession>A0A310SSM8</accession>
<gene>
    <name evidence="14" type="ORF">WN48_07528</name>
</gene>
<keyword evidence="8 12" id="KW-0406">Ion transport</keyword>
<evidence type="ECO:0000256" key="8">
    <source>
        <dbReference type="ARBA" id="ARBA00023065"/>
    </source>
</evidence>
<dbReference type="AlphaFoldDB" id="A0A310SSM8"/>
<dbReference type="Gene3D" id="1.10.287.770">
    <property type="entry name" value="YojJ-like"/>
    <property type="match status" value="1"/>
</dbReference>
<dbReference type="Proteomes" id="UP000250275">
    <property type="component" value="Unassembled WGS sequence"/>
</dbReference>
<evidence type="ECO:0000313" key="15">
    <source>
        <dbReference type="Proteomes" id="UP000250275"/>
    </source>
</evidence>
<evidence type="ECO:0000256" key="10">
    <source>
        <dbReference type="ARBA" id="ARBA00023201"/>
    </source>
</evidence>
<evidence type="ECO:0000256" key="4">
    <source>
        <dbReference type="ARBA" id="ARBA00022461"/>
    </source>
</evidence>
<evidence type="ECO:0000313" key="14">
    <source>
        <dbReference type="EMBL" id="OAD62610.1"/>
    </source>
</evidence>
<evidence type="ECO:0000256" key="13">
    <source>
        <dbReference type="SAM" id="Phobius"/>
    </source>
</evidence>
<dbReference type="Pfam" id="PF00858">
    <property type="entry name" value="ASC"/>
    <property type="match status" value="1"/>
</dbReference>
<reference evidence="14 15" key="1">
    <citation type="submission" date="2015-07" db="EMBL/GenBank/DDBJ databases">
        <title>The genome of Eufriesea mexicana.</title>
        <authorList>
            <person name="Pan H."/>
            <person name="Kapheim K."/>
        </authorList>
    </citation>
    <scope>NUCLEOTIDE SEQUENCE [LARGE SCALE GENOMIC DNA]</scope>
    <source>
        <strain evidence="14">0111107269</strain>
        <tissue evidence="14">Whole body</tissue>
    </source>
</reference>
<dbReference type="PANTHER" id="PTHR11690">
    <property type="entry name" value="AMILORIDE-SENSITIVE SODIUM CHANNEL-RELATED"/>
    <property type="match status" value="1"/>
</dbReference>
<dbReference type="GO" id="GO:0005886">
    <property type="term" value="C:plasma membrane"/>
    <property type="evidence" value="ECO:0007669"/>
    <property type="project" value="TreeGrafter"/>
</dbReference>
<keyword evidence="7" id="KW-0915">Sodium</keyword>
<sequence>MTSCGYQSGLNILLNLDIDDYHASIVPSIGIKIMLHDPYDYPDYDAPSKLIGVDKYSFLTVQPIETYSTRDIREARSRECIYYDEANKTIGDNTKRNFIPARYSFINCLTDCRAAVIKQKCGCIPYYYLQNNTRVCNLRDVECLEKYKFWYDTSWPGTDMSSKTLPLVELRTEERPCNCRPDCNFYRYIIENSAGNLDKRVFYKGLTYTTYPSKGKAWKNQSIIHIFFGDLVSIQYRRDLRYSWRHLFATFGGLLGVFAGFSFMSIFEIIYFFVIRVLTDACVKRDTKNIK</sequence>
<evidence type="ECO:0000256" key="5">
    <source>
        <dbReference type="ARBA" id="ARBA00022692"/>
    </source>
</evidence>
<keyword evidence="9 13" id="KW-0472">Membrane</keyword>
<protein>
    <submittedName>
        <fullName evidence="14">Sodium channel protein Nach</fullName>
    </submittedName>
</protein>
<dbReference type="EMBL" id="KQ759843">
    <property type="protein sequence ID" value="OAD62610.1"/>
    <property type="molecule type" value="Genomic_DNA"/>
</dbReference>
<dbReference type="GO" id="GO:0015280">
    <property type="term" value="F:ligand-gated sodium channel activity"/>
    <property type="evidence" value="ECO:0007669"/>
    <property type="project" value="TreeGrafter"/>
</dbReference>
<name>A0A310SSM8_9HYME</name>
<dbReference type="InterPro" id="IPR001873">
    <property type="entry name" value="ENaC"/>
</dbReference>